<name>A0A8H5XY00_9HYPO</name>
<reference evidence="2 3" key="1">
    <citation type="submission" date="2020-05" db="EMBL/GenBank/DDBJ databases">
        <title>Identification and distribution of gene clusters putatively required for synthesis of sphingolipid metabolism inhibitors in phylogenetically diverse species of the filamentous fungus Fusarium.</title>
        <authorList>
            <person name="Kim H.-S."/>
            <person name="Busman M."/>
            <person name="Brown D.W."/>
            <person name="Divon H."/>
            <person name="Uhlig S."/>
            <person name="Proctor R.H."/>
        </authorList>
    </citation>
    <scope>NUCLEOTIDE SEQUENCE [LARGE SCALE GENOMIC DNA]</scope>
    <source>
        <strain evidence="2 3">NRRL 66235</strain>
    </source>
</reference>
<dbReference type="AlphaFoldDB" id="A0A8H5XY00"/>
<sequence>MNREDLDGLRICLFWSIVNISCSPHSSSCEQPSFEITHDIIEEGLALLDPEDFMCQALRYYQFYLEHKELRKHDTGLQHEIVQRLHDRTNMILTENNLLRYTAGNWLEELLETGGEQAIEAASTDYHGSENKLTTEAETATGMDVDLPEAATCQTSLVELPNEARSEPQDPTQIARKRRLDDDLDTDESSRIGKKRARFSQEPHERGAKRGFSAIS</sequence>
<keyword evidence="3" id="KW-1185">Reference proteome</keyword>
<feature type="region of interest" description="Disordered" evidence="1">
    <location>
        <begin position="158"/>
        <end position="216"/>
    </location>
</feature>
<organism evidence="2 3">
    <name type="scientific">Fusarium mundagurra</name>
    <dbReference type="NCBI Taxonomy" id="1567541"/>
    <lineage>
        <taxon>Eukaryota</taxon>
        <taxon>Fungi</taxon>
        <taxon>Dikarya</taxon>
        <taxon>Ascomycota</taxon>
        <taxon>Pezizomycotina</taxon>
        <taxon>Sordariomycetes</taxon>
        <taxon>Hypocreomycetidae</taxon>
        <taxon>Hypocreales</taxon>
        <taxon>Nectriaceae</taxon>
        <taxon>Fusarium</taxon>
        <taxon>Fusarium fujikuroi species complex</taxon>
    </lineage>
</organism>
<dbReference type="Proteomes" id="UP000544331">
    <property type="component" value="Unassembled WGS sequence"/>
</dbReference>
<gene>
    <name evidence="2" type="ORF">FMUND_13940</name>
</gene>
<proteinExistence type="predicted"/>
<comment type="caution">
    <text evidence="2">The sequence shown here is derived from an EMBL/GenBank/DDBJ whole genome shotgun (WGS) entry which is preliminary data.</text>
</comment>
<evidence type="ECO:0000256" key="1">
    <source>
        <dbReference type="SAM" id="MobiDB-lite"/>
    </source>
</evidence>
<dbReference type="OrthoDB" id="5093328at2759"/>
<accession>A0A8H5XY00</accession>
<evidence type="ECO:0000313" key="2">
    <source>
        <dbReference type="EMBL" id="KAF5701290.1"/>
    </source>
</evidence>
<protein>
    <submittedName>
        <fullName evidence="2">Uncharacterized protein</fullName>
    </submittedName>
</protein>
<evidence type="ECO:0000313" key="3">
    <source>
        <dbReference type="Proteomes" id="UP000544331"/>
    </source>
</evidence>
<feature type="compositionally biased region" description="Basic and acidic residues" evidence="1">
    <location>
        <begin position="199"/>
        <end position="208"/>
    </location>
</feature>
<dbReference type="EMBL" id="JAAOAN010000688">
    <property type="protein sequence ID" value="KAF5701290.1"/>
    <property type="molecule type" value="Genomic_DNA"/>
</dbReference>